<dbReference type="EMBL" id="CP022536">
    <property type="protein sequence ID" value="ASP28791.1"/>
    <property type="molecule type" value="Genomic_DNA"/>
</dbReference>
<name>A0A222EQX1_9MOLU</name>
<evidence type="ECO:0000313" key="2">
    <source>
        <dbReference type="Proteomes" id="UP000203229"/>
    </source>
</evidence>
<keyword evidence="2" id="KW-1185">Reference proteome</keyword>
<organism evidence="1 2">
    <name type="scientific">Spiroplasma corruscae</name>
    <dbReference type="NCBI Taxonomy" id="216934"/>
    <lineage>
        <taxon>Bacteria</taxon>
        <taxon>Bacillati</taxon>
        <taxon>Mycoplasmatota</taxon>
        <taxon>Mollicutes</taxon>
        <taxon>Entomoplasmatales</taxon>
        <taxon>Spiroplasmataceae</taxon>
        <taxon>Spiroplasma</taxon>
    </lineage>
</organism>
<protein>
    <submittedName>
        <fullName evidence="1">Uncharacterized protein</fullName>
    </submittedName>
</protein>
<dbReference type="Proteomes" id="UP000203229">
    <property type="component" value="Plasmid unnamed"/>
</dbReference>
<geneLocation type="plasmid" evidence="1 2">
    <name>unnamed</name>
</geneLocation>
<accession>A0A222EQX1</accession>
<dbReference type="AlphaFoldDB" id="A0A222EQX1"/>
<sequence>MKFVLITDIKTKNVIYLNKDDISFIFIEVALSGNKYNIKLKTEGIVIEVSKEDAESLLK</sequence>
<dbReference type="KEGG" id="scou:SCORR_v1c10190"/>
<evidence type="ECO:0000313" key="1">
    <source>
        <dbReference type="EMBL" id="ASP28791.1"/>
    </source>
</evidence>
<proteinExistence type="predicted"/>
<reference evidence="1 2" key="1">
    <citation type="submission" date="2017-07" db="EMBL/GenBank/DDBJ databases">
        <title>Complete genome sequence of Spiroplasma corruscae EC-1 (DSM 19793).</title>
        <authorList>
            <person name="Tsai Y.-M."/>
            <person name="Lo W.-S."/>
            <person name="Kuo C.-H."/>
        </authorList>
    </citation>
    <scope>NUCLEOTIDE SEQUENCE [LARGE SCALE GENOMIC DNA]</scope>
    <source>
        <strain evidence="1 2">EC-1</strain>
        <plasmid evidence="1 2">unnamed</plasmid>
    </source>
</reference>
<dbReference type="RefSeq" id="WP_094049928.1">
    <property type="nucleotide sequence ID" value="NZ_CP022536.1"/>
</dbReference>
<keyword evidence="1" id="KW-0614">Plasmid</keyword>
<gene>
    <name evidence="1" type="ORF">SCORR_v1c10190</name>
</gene>